<name>K5WPZ1_PHACS</name>
<comment type="similarity">
    <text evidence="1">Belongs to the ThrE exporter (TC 2.A.79) family.</text>
</comment>
<evidence type="ECO:0000313" key="4">
    <source>
        <dbReference type="EMBL" id="EKM61284.1"/>
    </source>
</evidence>
<dbReference type="KEGG" id="pco:PHACADRAFT_247789"/>
<sequence length="166" mass="18451">MREDLLLLFIHAFTHYGVSLDALEDFALRASHAFDVRVTVARNASALTCFVSERVGERPYVRVASPLLRRTVPQGLSEVQRMYDAVVDQRVRVPEAGRRLAHMCTKSAMHYPVVYIGFASVLAGVMCLVLFGGSMDDILRAVVGSFVLGCVQLVLCRVSPWVAEFF</sequence>
<reference evidence="4 5" key="1">
    <citation type="journal article" date="2012" name="BMC Genomics">
        <title>Comparative genomics of the white-rot fungi, Phanerochaete carnosa and P. chrysosporium, to elucidate the genetic basis of the distinct wood types they colonize.</title>
        <authorList>
            <person name="Suzuki H."/>
            <person name="MacDonald J."/>
            <person name="Syed K."/>
            <person name="Salamov A."/>
            <person name="Hori C."/>
            <person name="Aerts A."/>
            <person name="Henrissat B."/>
            <person name="Wiebenga A."/>
            <person name="vanKuyk P.A."/>
            <person name="Barry K."/>
            <person name="Lindquist E."/>
            <person name="LaButti K."/>
            <person name="Lapidus A."/>
            <person name="Lucas S."/>
            <person name="Coutinho P."/>
            <person name="Gong Y."/>
            <person name="Samejima M."/>
            <person name="Mahadevan R."/>
            <person name="Abou-Zaid M."/>
            <person name="de Vries R.P."/>
            <person name="Igarashi K."/>
            <person name="Yadav J.S."/>
            <person name="Grigoriev I.V."/>
            <person name="Master E.R."/>
        </authorList>
    </citation>
    <scope>NUCLEOTIDE SEQUENCE [LARGE SCALE GENOMIC DNA]</scope>
    <source>
        <strain evidence="4 5">HHB-10118-sp</strain>
    </source>
</reference>
<feature type="transmembrane region" description="Helical" evidence="2">
    <location>
        <begin position="138"/>
        <end position="156"/>
    </location>
</feature>
<dbReference type="HOGENOM" id="CLU_1606624_0_0_1"/>
<evidence type="ECO:0000313" key="5">
    <source>
        <dbReference type="Proteomes" id="UP000008370"/>
    </source>
</evidence>
<keyword evidence="2" id="KW-0472">Membrane</keyword>
<keyword evidence="5" id="KW-1185">Reference proteome</keyword>
<keyword evidence="2" id="KW-1133">Transmembrane helix</keyword>
<feature type="transmembrane region" description="Helical" evidence="2">
    <location>
        <begin position="113"/>
        <end position="132"/>
    </location>
</feature>
<dbReference type="InParanoid" id="K5WPZ1"/>
<gene>
    <name evidence="4" type="ORF">PHACADRAFT_247789</name>
</gene>
<organism evidence="4 5">
    <name type="scientific">Phanerochaete carnosa (strain HHB-10118-sp)</name>
    <name type="common">White-rot fungus</name>
    <name type="synonym">Peniophora carnosa</name>
    <dbReference type="NCBI Taxonomy" id="650164"/>
    <lineage>
        <taxon>Eukaryota</taxon>
        <taxon>Fungi</taxon>
        <taxon>Dikarya</taxon>
        <taxon>Basidiomycota</taxon>
        <taxon>Agaricomycotina</taxon>
        <taxon>Agaricomycetes</taxon>
        <taxon>Polyporales</taxon>
        <taxon>Phanerochaetaceae</taxon>
        <taxon>Phanerochaete</taxon>
    </lineage>
</organism>
<feature type="domain" description="Threonine/serine exporter-like N-terminal" evidence="3">
    <location>
        <begin position="14"/>
        <end position="157"/>
    </location>
</feature>
<dbReference type="AlphaFoldDB" id="K5WPZ1"/>
<dbReference type="GO" id="GO:0022857">
    <property type="term" value="F:transmembrane transporter activity"/>
    <property type="evidence" value="ECO:0007669"/>
    <property type="project" value="InterPro"/>
</dbReference>
<feature type="non-terminal residue" evidence="4">
    <location>
        <position position="166"/>
    </location>
</feature>
<dbReference type="RefSeq" id="XP_007390709.1">
    <property type="nucleotide sequence ID" value="XM_007390647.1"/>
</dbReference>
<protein>
    <recommendedName>
        <fullName evidence="3">Threonine/serine exporter-like N-terminal domain-containing protein</fullName>
    </recommendedName>
</protein>
<evidence type="ECO:0000259" key="3">
    <source>
        <dbReference type="Pfam" id="PF06738"/>
    </source>
</evidence>
<dbReference type="Proteomes" id="UP000008370">
    <property type="component" value="Unassembled WGS sequence"/>
</dbReference>
<dbReference type="InterPro" id="IPR010619">
    <property type="entry name" value="ThrE-like_N"/>
</dbReference>
<proteinExistence type="inferred from homology"/>
<keyword evidence="2" id="KW-0812">Transmembrane</keyword>
<dbReference type="EMBL" id="JH930468">
    <property type="protein sequence ID" value="EKM61284.1"/>
    <property type="molecule type" value="Genomic_DNA"/>
</dbReference>
<evidence type="ECO:0000256" key="1">
    <source>
        <dbReference type="ARBA" id="ARBA00034125"/>
    </source>
</evidence>
<accession>K5WPZ1</accession>
<dbReference type="GeneID" id="18914186"/>
<dbReference type="Pfam" id="PF06738">
    <property type="entry name" value="ThrE"/>
    <property type="match status" value="1"/>
</dbReference>
<evidence type="ECO:0000256" key="2">
    <source>
        <dbReference type="SAM" id="Phobius"/>
    </source>
</evidence>